<name>A0ABT3R5C2_9HYPH</name>
<dbReference type="RefSeq" id="WP_265964113.1">
    <property type="nucleotide sequence ID" value="NZ_JAPEVI010000003.1"/>
</dbReference>
<organism evidence="1 2">
    <name type="scientific">Roseibium salinum</name>
    <dbReference type="NCBI Taxonomy" id="1604349"/>
    <lineage>
        <taxon>Bacteria</taxon>
        <taxon>Pseudomonadati</taxon>
        <taxon>Pseudomonadota</taxon>
        <taxon>Alphaproteobacteria</taxon>
        <taxon>Hyphomicrobiales</taxon>
        <taxon>Stappiaceae</taxon>
        <taxon>Roseibium</taxon>
    </lineage>
</organism>
<sequence length="97" mass="10958">MSWYGTTRVLAPLGADFHSRRLKLVSSQVGTIAAERQSRWTYRRRLELAVSLLTDPALDRLLSHRVSFHDLPDRLPDLLNRSSDVLAALVLYDGAPD</sequence>
<reference evidence="1 2" key="1">
    <citation type="journal article" date="2016" name="Int. J. Syst. Evol. Microbiol.">
        <title>Labrenzia salina sp. nov., isolated from the rhizosphere of the halophyte Arthrocnemum macrostachyum.</title>
        <authorList>
            <person name="Camacho M."/>
            <person name="Redondo-Gomez S."/>
            <person name="Rodriguez-Llorente I."/>
            <person name="Rohde M."/>
            <person name="Sproer C."/>
            <person name="Schumann P."/>
            <person name="Klenk H.P."/>
            <person name="Montero-Calasanz M.D.C."/>
        </authorList>
    </citation>
    <scope>NUCLEOTIDE SEQUENCE [LARGE SCALE GENOMIC DNA]</scope>
    <source>
        <strain evidence="1 2">DSM 29163</strain>
    </source>
</reference>
<protein>
    <submittedName>
        <fullName evidence="1">Uncharacterized protein</fullName>
    </submittedName>
</protein>
<evidence type="ECO:0000313" key="1">
    <source>
        <dbReference type="EMBL" id="MCX2724250.1"/>
    </source>
</evidence>
<gene>
    <name evidence="1" type="ORF">ON753_18025</name>
</gene>
<accession>A0ABT3R5C2</accession>
<dbReference type="Proteomes" id="UP001300261">
    <property type="component" value="Unassembled WGS sequence"/>
</dbReference>
<comment type="caution">
    <text evidence="1">The sequence shown here is derived from an EMBL/GenBank/DDBJ whole genome shotgun (WGS) entry which is preliminary data.</text>
</comment>
<evidence type="ECO:0000313" key="2">
    <source>
        <dbReference type="Proteomes" id="UP001300261"/>
    </source>
</evidence>
<proteinExistence type="predicted"/>
<keyword evidence="2" id="KW-1185">Reference proteome</keyword>
<dbReference type="EMBL" id="JAPEVI010000003">
    <property type="protein sequence ID" value="MCX2724250.1"/>
    <property type="molecule type" value="Genomic_DNA"/>
</dbReference>